<dbReference type="RefSeq" id="WP_052961021.1">
    <property type="nucleotide sequence ID" value="NZ_AUXW01000157.1"/>
</dbReference>
<dbReference type="Proteomes" id="UP000033434">
    <property type="component" value="Unassembled WGS sequence"/>
</dbReference>
<dbReference type="Gene3D" id="3.20.20.80">
    <property type="entry name" value="Glycosidases"/>
    <property type="match status" value="2"/>
</dbReference>
<evidence type="ECO:0000313" key="3">
    <source>
        <dbReference type="Proteomes" id="UP000033434"/>
    </source>
</evidence>
<accession>A0A0F6A9C7</accession>
<organism evidence="2 3">
    <name type="scientific">Pseudoalteromonas luteoviolacea S4054</name>
    <dbReference type="NCBI Taxonomy" id="1129367"/>
    <lineage>
        <taxon>Bacteria</taxon>
        <taxon>Pseudomonadati</taxon>
        <taxon>Pseudomonadota</taxon>
        <taxon>Gammaproteobacteria</taxon>
        <taxon>Alteromonadales</taxon>
        <taxon>Pseudoalteromonadaceae</taxon>
        <taxon>Pseudoalteromonas</taxon>
    </lineage>
</organism>
<dbReference type="SUPFAM" id="SSF51445">
    <property type="entry name" value="(Trans)glycosidases"/>
    <property type="match status" value="1"/>
</dbReference>
<dbReference type="PANTHER" id="PTHR43447">
    <property type="entry name" value="ALPHA-AMYLASE"/>
    <property type="match status" value="1"/>
</dbReference>
<dbReference type="EMBL" id="AUXW01000157">
    <property type="protein sequence ID" value="KKE82753.1"/>
    <property type="molecule type" value="Genomic_DNA"/>
</dbReference>
<proteinExistence type="predicted"/>
<gene>
    <name evidence="2" type="ORF">N479_17000</name>
</gene>
<dbReference type="SMART" id="SM00642">
    <property type="entry name" value="Aamy"/>
    <property type="match status" value="1"/>
</dbReference>
<dbReference type="InterPro" id="IPR006047">
    <property type="entry name" value="GH13_cat_dom"/>
</dbReference>
<dbReference type="InterPro" id="IPR013780">
    <property type="entry name" value="Glyco_hydro_b"/>
</dbReference>
<dbReference type="PATRIC" id="fig|1129367.4.peg.3379"/>
<name>A0A0F6A9C7_9GAMM</name>
<dbReference type="AlphaFoldDB" id="A0A0F6A9C7"/>
<dbReference type="GO" id="GO:0005975">
    <property type="term" value="P:carbohydrate metabolic process"/>
    <property type="evidence" value="ECO:0007669"/>
    <property type="project" value="InterPro"/>
</dbReference>
<protein>
    <recommendedName>
        <fullName evidence="1">Glycosyl hydrolase family 13 catalytic domain-containing protein</fullName>
    </recommendedName>
</protein>
<sequence length="709" mass="80152">MNTLVKLLKATPYTLVRYALWRALLSGVLISSTSSVCFATNDVMLQGFYWDVPVDEENKNGIWWDHLKQQAPSLSQAGFSSIWIPPPSKGNWGIIDMGYGVYDHYDLGRYLQKGSIETRFGSQSELTSMIHSLQSHNIEVYADVVLNHIYSNEHDSEVNPAVKAYAMGKAHQHLHVAYPSNEISWQLKNVEGRIFIKVQGYGSTMPWHQHINSRGYALSITDDKHAITPDTIHVEQEPNDGNYSAIRSGSNAFPSINTTLRGQIIDQVDVDEYWLEVPKKTTLYIKLVAKQGDPSSATTWVNAPQNNGFVPIEVWQQRAPDQVSTNITDTHLFAFTNTRIVPPQRIPDGNYPSSDDGWRYNDFHPVDGNDWLGDLGNDEVITNTKFFGNDTNTFSPRVQEKLIEWGKWLETEHHFDGFRLDFVRGFQPEFAAKWVNNLPKNNGKQPFVVAEYWGGDSSIKSWIDTVQSAGADIDAFDFPLKSVLTQMSNQDQSFDMRSLNNAGLVRNGHGHQLPGTSVVTFVENHDTGKEHDKWVNKDHKLSYAYILSHEGKPTIFYSHYFGVKQHDYHKPNITTQAPASLHQDIKQLMFARNTYMDGGLVVLSQQGAPYGDIQHVYVARRFGKHHKQGAILVLNNHNTERKGVWVSTQANGFSDLAGQTLVNAFDTSDKVTIYEDGRGYFTAPSRGYTVYVPQRDFQPFTHTSSATMH</sequence>
<evidence type="ECO:0000259" key="1">
    <source>
        <dbReference type="SMART" id="SM00642"/>
    </source>
</evidence>
<dbReference type="InterPro" id="IPR017853">
    <property type="entry name" value="GH"/>
</dbReference>
<comment type="caution">
    <text evidence="2">The sequence shown here is derived from an EMBL/GenBank/DDBJ whole genome shotgun (WGS) entry which is preliminary data.</text>
</comment>
<evidence type="ECO:0000313" key="2">
    <source>
        <dbReference type="EMBL" id="KKE82753.1"/>
    </source>
</evidence>
<feature type="domain" description="Glycosyl hydrolase family 13 catalytic" evidence="1">
    <location>
        <begin position="42"/>
        <end position="592"/>
    </location>
</feature>
<reference evidence="2 3" key="1">
    <citation type="journal article" date="2015" name="BMC Genomics">
        <title>Genome mining reveals unlocked bioactive potential of marine Gram-negative bacteria.</title>
        <authorList>
            <person name="Machado H."/>
            <person name="Sonnenschein E.C."/>
            <person name="Melchiorsen J."/>
            <person name="Gram L."/>
        </authorList>
    </citation>
    <scope>NUCLEOTIDE SEQUENCE [LARGE SCALE GENOMIC DNA]</scope>
    <source>
        <strain evidence="2 3">S4054</strain>
    </source>
</reference>
<dbReference type="Gene3D" id="2.60.40.1180">
    <property type="entry name" value="Golgi alpha-mannosidase II"/>
    <property type="match status" value="1"/>
</dbReference>